<evidence type="ECO:0000313" key="3">
    <source>
        <dbReference type="Proteomes" id="UP000460272"/>
    </source>
</evidence>
<dbReference type="RefSeq" id="WP_145852937.1">
    <property type="nucleotide sequence ID" value="NZ_RPFW01000002.1"/>
</dbReference>
<dbReference type="GO" id="GO:0009086">
    <property type="term" value="P:methionine biosynthetic process"/>
    <property type="evidence" value="ECO:0007669"/>
    <property type="project" value="InterPro"/>
</dbReference>
<dbReference type="PANTHER" id="PTHR43844">
    <property type="entry name" value="METHIONINE SYNTHASE"/>
    <property type="match status" value="1"/>
</dbReference>
<dbReference type="Proteomes" id="UP000460272">
    <property type="component" value="Unassembled WGS sequence"/>
</dbReference>
<protein>
    <submittedName>
        <fullName evidence="2">Epoxyalkane--coenzyme M transferase</fullName>
    </submittedName>
</protein>
<dbReference type="Pfam" id="PF01717">
    <property type="entry name" value="Meth_synt_2"/>
    <property type="match status" value="1"/>
</dbReference>
<dbReference type="GO" id="GO:0008270">
    <property type="term" value="F:zinc ion binding"/>
    <property type="evidence" value="ECO:0007669"/>
    <property type="project" value="InterPro"/>
</dbReference>
<dbReference type="InterPro" id="IPR002629">
    <property type="entry name" value="Met_Synth_C/arc"/>
</dbReference>
<keyword evidence="3" id="KW-1185">Reference proteome</keyword>
<dbReference type="GO" id="GO:0003871">
    <property type="term" value="F:5-methyltetrahydropteroyltriglutamate-homocysteine S-methyltransferase activity"/>
    <property type="evidence" value="ECO:0007669"/>
    <property type="project" value="InterPro"/>
</dbReference>
<dbReference type="OrthoDB" id="244285at2"/>
<keyword evidence="2" id="KW-0808">Transferase</keyword>
<dbReference type="AlphaFoldDB" id="A0A6P2C1J1"/>
<accession>A0A6P2C1J1</accession>
<sequence length="409" mass="46015">MKRIPVTHAGSLIRPPELLSFLSAVDHGRAAAEGDEYQAALAKAVAYVVRRQTETGIDVIDDGEMGKATWITYLYERTTGLEARPITGNFSSILPASRDRQHFPGAYAELDMLEHDATVRVRTEISGPEVEQEAAARVSWVCTGPMSYDRSAIDRDLLNFKAALETAGRDITESFMPVVAPASAYWLANEYYPTDEEFVYALADVLHEEYKAIVESGAFLQVDDAVLMHEADTMLSRGQSWEDYRRWARLRVDALNHALRGLPQDRIRYHICFGSWHGPHAYDPPLRDSIDLVLAVNAKYYLMEQANPRHEHEWKIWEDVTLPEGKVVVPGVVTHHTNVVEHPELVAQRLIRLANVVGRERVMGGTDCGFAQGAFMHRVHEEIQWAKLASLVEGARIASRELWGDEADE</sequence>
<dbReference type="PANTHER" id="PTHR43844:SF2">
    <property type="entry name" value="SYNTHASE, VITAMIN-B12 INDEPENDENT, PUTATIVE (AFU_ORTHOLOGUE AFUA_3G12060)-RELATED"/>
    <property type="match status" value="1"/>
</dbReference>
<evidence type="ECO:0000313" key="2">
    <source>
        <dbReference type="EMBL" id="TVZ05234.1"/>
    </source>
</evidence>
<dbReference type="CDD" id="cd03311">
    <property type="entry name" value="CIMS_C_terminal_like"/>
    <property type="match status" value="1"/>
</dbReference>
<evidence type="ECO:0000259" key="1">
    <source>
        <dbReference type="Pfam" id="PF01717"/>
    </source>
</evidence>
<feature type="domain" description="Cobalamin-independent methionine synthase MetE C-terminal/archaeal" evidence="1">
    <location>
        <begin position="196"/>
        <end position="372"/>
    </location>
</feature>
<dbReference type="SUPFAM" id="SSF51726">
    <property type="entry name" value="UROD/MetE-like"/>
    <property type="match status" value="1"/>
</dbReference>
<name>A0A6P2C1J1_9ACTN</name>
<proteinExistence type="predicted"/>
<dbReference type="InterPro" id="IPR038071">
    <property type="entry name" value="UROD/MetE-like_sf"/>
</dbReference>
<comment type="caution">
    <text evidence="2">The sequence shown here is derived from an EMBL/GenBank/DDBJ whole genome shotgun (WGS) entry which is preliminary data.</text>
</comment>
<organism evidence="2 3">
    <name type="scientific">Trebonia kvetii</name>
    <dbReference type="NCBI Taxonomy" id="2480626"/>
    <lineage>
        <taxon>Bacteria</taxon>
        <taxon>Bacillati</taxon>
        <taxon>Actinomycetota</taxon>
        <taxon>Actinomycetes</taxon>
        <taxon>Streptosporangiales</taxon>
        <taxon>Treboniaceae</taxon>
        <taxon>Trebonia</taxon>
    </lineage>
</organism>
<gene>
    <name evidence="2" type="ORF">EAS64_11665</name>
</gene>
<dbReference type="EMBL" id="RPFW01000002">
    <property type="protein sequence ID" value="TVZ05234.1"/>
    <property type="molecule type" value="Genomic_DNA"/>
</dbReference>
<dbReference type="Gene3D" id="3.20.20.210">
    <property type="match status" value="1"/>
</dbReference>
<reference evidence="2 3" key="1">
    <citation type="submission" date="2018-11" db="EMBL/GenBank/DDBJ databases">
        <title>Trebonia kvetii gen.nov., sp.nov., a novel acidophilic actinobacterium, and proposal of the new actinobacterial family Treboniaceae fam. nov.</title>
        <authorList>
            <person name="Rapoport D."/>
            <person name="Sagova-Mareckova M."/>
            <person name="Sedlacek I."/>
            <person name="Provaznik J."/>
            <person name="Kralova S."/>
            <person name="Pavlinic D."/>
            <person name="Benes V."/>
            <person name="Kopecky J."/>
        </authorList>
    </citation>
    <scope>NUCLEOTIDE SEQUENCE [LARGE SCALE GENOMIC DNA]</scope>
    <source>
        <strain evidence="2 3">15Tr583</strain>
    </source>
</reference>